<dbReference type="Gene3D" id="3.40.50.300">
    <property type="entry name" value="P-loop containing nucleotide triphosphate hydrolases"/>
    <property type="match status" value="1"/>
</dbReference>
<organism evidence="2 3">
    <name type="scientific">Humidesulfovibrio mexicanus</name>
    <dbReference type="NCBI Taxonomy" id="147047"/>
    <lineage>
        <taxon>Bacteria</taxon>
        <taxon>Pseudomonadati</taxon>
        <taxon>Thermodesulfobacteriota</taxon>
        <taxon>Desulfovibrionia</taxon>
        <taxon>Desulfovibrionales</taxon>
        <taxon>Desulfovibrionaceae</taxon>
        <taxon>Humidesulfovibrio</taxon>
    </lineage>
</organism>
<proteinExistence type="predicted"/>
<evidence type="ECO:0000313" key="3">
    <source>
        <dbReference type="Proteomes" id="UP000198324"/>
    </source>
</evidence>
<reference evidence="2 3" key="1">
    <citation type="submission" date="2017-06" db="EMBL/GenBank/DDBJ databases">
        <authorList>
            <person name="Kim H.J."/>
            <person name="Triplett B.A."/>
        </authorList>
    </citation>
    <scope>NUCLEOTIDE SEQUENCE [LARGE SCALE GENOMIC DNA]</scope>
    <source>
        <strain evidence="2 3">DSM 13116</strain>
    </source>
</reference>
<sequence length="547" mass="61919">MSKLNQKQFALELARLATSLRQQIEAECSGFAPDPEASKERKARAQNDFAFFRRTYFPHYTKYGDSILHTWLDEHLPRLVDLPAGQRLAVAAPRGEAKSTVVGLQFVIWCGVTGRKRYMLEIADAFEQAAAQLEAVKAELEANPRLALDFPEHTGAGRVWNAGVIITSGNVKVQAFGANKRMRGLRHGPHRPDLVICDDLENDENVKSPEQRDKLEKWLRRTVLSLGEAGDTMDVFVIGTVLHHDSVLSRLLAAPLWRHKKFRAILQWPDRMDLWDAWEETLLNEGEEAALAYYGEHLADMELGATVSWPSARPLYSLMLKRARDGHDAFDSEQQNAPGSGDDAPFKVITFWVDIRRDWLFFGAVDPSLGKKGKSRDPSAILVGGWCRDTMTLDVVEASIRKRLPDRIIEDVLAMHAQYRCLLWAVEAVQFQEFLRTELIRRATERRMVIPAKGVVPHADKTLRIESLQPYFAQGRIRLHPSQNTLIEQFRNFPLADHDDGPDATHMLWELAVGGFTTMAFDAVPKDSGPNSRNLWSGNDDEDDDDY</sequence>
<evidence type="ECO:0000313" key="2">
    <source>
        <dbReference type="EMBL" id="SNR95466.1"/>
    </source>
</evidence>
<keyword evidence="3" id="KW-1185">Reference proteome</keyword>
<gene>
    <name evidence="2" type="ORF">SAMN04488503_2009</name>
</gene>
<dbReference type="NCBIfam" id="TIGR01630">
    <property type="entry name" value="psiM2_ORF9"/>
    <property type="match status" value="1"/>
</dbReference>
<dbReference type="InterPro" id="IPR027417">
    <property type="entry name" value="P-loop_NTPase"/>
</dbReference>
<protein>
    <submittedName>
        <fullName evidence="2">Phage uncharacterized protein (Putative large terminase), C-terminal domain-containing protein</fullName>
    </submittedName>
</protein>
<dbReference type="OrthoDB" id="378710at2"/>
<evidence type="ECO:0000256" key="1">
    <source>
        <dbReference type="SAM" id="MobiDB-lite"/>
    </source>
</evidence>
<dbReference type="Proteomes" id="UP000198324">
    <property type="component" value="Unassembled WGS sequence"/>
</dbReference>
<dbReference type="RefSeq" id="WP_089274243.1">
    <property type="nucleotide sequence ID" value="NZ_FZOC01000004.1"/>
</dbReference>
<dbReference type="InterPro" id="IPR006517">
    <property type="entry name" value="Phage_terminase_lsu-like_C"/>
</dbReference>
<dbReference type="AlphaFoldDB" id="A0A239AIG9"/>
<dbReference type="EMBL" id="FZOC01000004">
    <property type="protein sequence ID" value="SNR95466.1"/>
    <property type="molecule type" value="Genomic_DNA"/>
</dbReference>
<dbReference type="Gene3D" id="3.30.420.240">
    <property type="match status" value="1"/>
</dbReference>
<accession>A0A239AIG9</accession>
<name>A0A239AIG9_9BACT</name>
<feature type="region of interest" description="Disordered" evidence="1">
    <location>
        <begin position="524"/>
        <end position="547"/>
    </location>
</feature>